<gene>
    <name evidence="1" type="ORF">S12H4_59990</name>
</gene>
<dbReference type="EMBL" id="BARW01039362">
    <property type="protein sequence ID" value="GAJ19849.1"/>
    <property type="molecule type" value="Genomic_DNA"/>
</dbReference>
<sequence>MNGPINIYYDEEADFLEITITNPPPESYCEDIHEDVFIRKDQNTHEVIGIGILNFKERT</sequence>
<dbReference type="AlphaFoldDB" id="X1UQT2"/>
<evidence type="ECO:0000313" key="1">
    <source>
        <dbReference type="EMBL" id="GAJ19849.1"/>
    </source>
</evidence>
<reference evidence="1" key="1">
    <citation type="journal article" date="2014" name="Front. Microbiol.">
        <title>High frequency of phylogenetically diverse reductive dehalogenase-homologous genes in deep subseafloor sedimentary metagenomes.</title>
        <authorList>
            <person name="Kawai M."/>
            <person name="Futagami T."/>
            <person name="Toyoda A."/>
            <person name="Takaki Y."/>
            <person name="Nishi S."/>
            <person name="Hori S."/>
            <person name="Arai W."/>
            <person name="Tsubouchi T."/>
            <person name="Morono Y."/>
            <person name="Uchiyama I."/>
            <person name="Ito T."/>
            <person name="Fujiyama A."/>
            <person name="Inagaki F."/>
            <person name="Takami H."/>
        </authorList>
    </citation>
    <scope>NUCLEOTIDE SEQUENCE</scope>
    <source>
        <strain evidence="1">Expedition CK06-06</strain>
    </source>
</reference>
<proteinExistence type="predicted"/>
<protein>
    <recommendedName>
        <fullName evidence="2">DUF2283 domain-containing protein</fullName>
    </recommendedName>
</protein>
<dbReference type="Pfam" id="PF10049">
    <property type="entry name" value="DUF2283"/>
    <property type="match status" value="1"/>
</dbReference>
<feature type="non-terminal residue" evidence="1">
    <location>
        <position position="59"/>
    </location>
</feature>
<dbReference type="InterPro" id="IPR019270">
    <property type="entry name" value="DUF2283"/>
</dbReference>
<comment type="caution">
    <text evidence="1">The sequence shown here is derived from an EMBL/GenBank/DDBJ whole genome shotgun (WGS) entry which is preliminary data.</text>
</comment>
<accession>X1UQT2</accession>
<evidence type="ECO:0008006" key="2">
    <source>
        <dbReference type="Google" id="ProtNLM"/>
    </source>
</evidence>
<organism evidence="1">
    <name type="scientific">marine sediment metagenome</name>
    <dbReference type="NCBI Taxonomy" id="412755"/>
    <lineage>
        <taxon>unclassified sequences</taxon>
        <taxon>metagenomes</taxon>
        <taxon>ecological metagenomes</taxon>
    </lineage>
</organism>
<name>X1UQT2_9ZZZZ</name>